<sequence length="146" mass="15822">MIGILRYAGKEGLALGVADQQKDAKAVLLDANSTSFDKLLWDLDSRTGVISLVVSDGTLALAIKNKTITNGTDIVLQVKNVDESTQKWDFSSKPGFILSQANKNYVIDNDTRGGAGNRIQLFEFNGSIAQQWKFTPISKISAAISE</sequence>
<dbReference type="KEGG" id="parl:PEC302110_39980"/>
<keyword evidence="2" id="KW-1185">Reference proteome</keyword>
<dbReference type="InterPro" id="IPR035992">
    <property type="entry name" value="Ricin_B-like_lectins"/>
</dbReference>
<dbReference type="Gene3D" id="2.80.10.50">
    <property type="match status" value="1"/>
</dbReference>
<accession>A0AAN0KDG0</accession>
<proteinExistence type="predicted"/>
<dbReference type="Proteomes" id="UP001377830">
    <property type="component" value="Chromosome"/>
</dbReference>
<dbReference type="PROSITE" id="PS50231">
    <property type="entry name" value="RICIN_B_LECTIN"/>
    <property type="match status" value="1"/>
</dbReference>
<reference evidence="2" key="1">
    <citation type="journal article" date="2024" name="Int. J. Syst. Evol. Microbiol.">
        <title>Pectobacterium araliae sp. nov., a pathogen causing bacterial soft rot of Japanese angelica tree in Japan.</title>
        <authorList>
            <person name="Sawada H."/>
            <person name="Someya N."/>
            <person name="Morohoshi T."/>
            <person name="Ono M."/>
            <person name="Satou M."/>
        </authorList>
    </citation>
    <scope>NUCLEOTIDE SEQUENCE [LARGE SCALE GENOMIC DNA]</scope>
    <source>
        <strain evidence="2">MAFF 302110</strain>
    </source>
</reference>
<gene>
    <name evidence="1" type="ORF">PEC302110_39980</name>
</gene>
<dbReference type="EMBL" id="AP028908">
    <property type="protein sequence ID" value="BES86901.1"/>
    <property type="molecule type" value="Genomic_DNA"/>
</dbReference>
<organism evidence="1 2">
    <name type="scientific">Pectobacterium araliae</name>
    <dbReference type="NCBI Taxonomy" id="3073862"/>
    <lineage>
        <taxon>Bacteria</taxon>
        <taxon>Pseudomonadati</taxon>
        <taxon>Pseudomonadota</taxon>
        <taxon>Gammaproteobacteria</taxon>
        <taxon>Enterobacterales</taxon>
        <taxon>Pectobacteriaceae</taxon>
        <taxon>Pectobacterium</taxon>
    </lineage>
</organism>
<name>A0AAN0KDG0_9GAMM</name>
<dbReference type="RefSeq" id="WP_261849357.1">
    <property type="nucleotide sequence ID" value="NZ_AP028908.1"/>
</dbReference>
<evidence type="ECO:0008006" key="3">
    <source>
        <dbReference type="Google" id="ProtNLM"/>
    </source>
</evidence>
<evidence type="ECO:0000313" key="2">
    <source>
        <dbReference type="Proteomes" id="UP001377830"/>
    </source>
</evidence>
<dbReference type="SUPFAM" id="SSF50370">
    <property type="entry name" value="Ricin B-like lectins"/>
    <property type="match status" value="1"/>
</dbReference>
<dbReference type="AlphaFoldDB" id="A0AAN0KDG0"/>
<protein>
    <recommendedName>
        <fullName evidence="3">Ricin B lectin domain-containing protein</fullName>
    </recommendedName>
</protein>
<evidence type="ECO:0000313" key="1">
    <source>
        <dbReference type="EMBL" id="BES86901.1"/>
    </source>
</evidence>